<dbReference type="CDD" id="cd02966">
    <property type="entry name" value="TlpA_like_family"/>
    <property type="match status" value="1"/>
</dbReference>
<dbReference type="InterPro" id="IPR013766">
    <property type="entry name" value="Thioredoxin_domain"/>
</dbReference>
<dbReference type="PANTHER" id="PTHR42852:SF18">
    <property type="entry name" value="CHROMOSOME UNDETERMINED SCAFFOLD_47, WHOLE GENOME SHOTGUN SEQUENCE"/>
    <property type="match status" value="1"/>
</dbReference>
<dbReference type="InterPro" id="IPR050553">
    <property type="entry name" value="Thioredoxin_ResA/DsbE_sf"/>
</dbReference>
<evidence type="ECO:0000259" key="2">
    <source>
        <dbReference type="PROSITE" id="PS51352"/>
    </source>
</evidence>
<dbReference type="Pfam" id="PF00578">
    <property type="entry name" value="AhpC-TSA"/>
    <property type="match status" value="1"/>
</dbReference>
<evidence type="ECO:0000313" key="4">
    <source>
        <dbReference type="Proteomes" id="UP000678374"/>
    </source>
</evidence>
<feature type="domain" description="Thioredoxin" evidence="2">
    <location>
        <begin position="16"/>
        <end position="166"/>
    </location>
</feature>
<evidence type="ECO:0000313" key="3">
    <source>
        <dbReference type="EMBL" id="MBQ0959990.1"/>
    </source>
</evidence>
<keyword evidence="4" id="KW-1185">Reference proteome</keyword>
<dbReference type="RefSeq" id="WP_210802668.1">
    <property type="nucleotide sequence ID" value="NZ_JAGQDE010000011.1"/>
</dbReference>
<feature type="signal peptide" evidence="1">
    <location>
        <begin position="1"/>
        <end position="25"/>
    </location>
</feature>
<evidence type="ECO:0000256" key="1">
    <source>
        <dbReference type="SAM" id="SignalP"/>
    </source>
</evidence>
<dbReference type="Gene3D" id="3.40.30.10">
    <property type="entry name" value="Glutaredoxin"/>
    <property type="match status" value="1"/>
</dbReference>
<proteinExistence type="predicted"/>
<dbReference type="PROSITE" id="PS51352">
    <property type="entry name" value="THIOREDOXIN_2"/>
    <property type="match status" value="1"/>
</dbReference>
<sequence>MTTLPLHRRGFLTLPLLAATPLAHANLMDWFNGISLGQRIAIPELAYLDRRPRAGSALTMWYFWATWCEPCRETFPLLNEWRRSEPGLEIIAVTDEDAGKVSPFVAKVPVELPIALDTRRQLFDPLRVRGVPYAMTLNRQSVVTWRGQPKELTTAQLKDLLSAAAG</sequence>
<reference evidence="3" key="1">
    <citation type="submission" date="2021-04" db="EMBL/GenBank/DDBJ databases">
        <title>The genome sequence of Ideonella sp. 4Y11.</title>
        <authorList>
            <person name="Liu Y."/>
        </authorList>
    </citation>
    <scope>NUCLEOTIDE SEQUENCE</scope>
    <source>
        <strain evidence="3">4Y11</strain>
    </source>
</reference>
<comment type="caution">
    <text evidence="3">The sequence shown here is derived from an EMBL/GenBank/DDBJ whole genome shotgun (WGS) entry which is preliminary data.</text>
</comment>
<dbReference type="InterPro" id="IPR000866">
    <property type="entry name" value="AhpC/TSA"/>
</dbReference>
<dbReference type="GO" id="GO:0016491">
    <property type="term" value="F:oxidoreductase activity"/>
    <property type="evidence" value="ECO:0007669"/>
    <property type="project" value="InterPro"/>
</dbReference>
<feature type="chain" id="PRO_5037841643" evidence="1">
    <location>
        <begin position="26"/>
        <end position="166"/>
    </location>
</feature>
<dbReference type="GO" id="GO:0016209">
    <property type="term" value="F:antioxidant activity"/>
    <property type="evidence" value="ECO:0007669"/>
    <property type="project" value="InterPro"/>
</dbReference>
<dbReference type="InterPro" id="IPR036249">
    <property type="entry name" value="Thioredoxin-like_sf"/>
</dbReference>
<keyword evidence="1" id="KW-0732">Signal</keyword>
<name>A0A940YH32_9BURK</name>
<dbReference type="SUPFAM" id="SSF52833">
    <property type="entry name" value="Thioredoxin-like"/>
    <property type="match status" value="1"/>
</dbReference>
<protein>
    <submittedName>
        <fullName evidence="3">TlpA family protein disulfide reductase</fullName>
    </submittedName>
</protein>
<organism evidence="3 4">
    <name type="scientific">Ideonella aquatica</name>
    <dbReference type="NCBI Taxonomy" id="2824119"/>
    <lineage>
        <taxon>Bacteria</taxon>
        <taxon>Pseudomonadati</taxon>
        <taxon>Pseudomonadota</taxon>
        <taxon>Betaproteobacteria</taxon>
        <taxon>Burkholderiales</taxon>
        <taxon>Sphaerotilaceae</taxon>
        <taxon>Ideonella</taxon>
    </lineage>
</organism>
<dbReference type="PANTHER" id="PTHR42852">
    <property type="entry name" value="THIOL:DISULFIDE INTERCHANGE PROTEIN DSBE"/>
    <property type="match status" value="1"/>
</dbReference>
<dbReference type="EMBL" id="JAGQDE010000011">
    <property type="protein sequence ID" value="MBQ0959990.1"/>
    <property type="molecule type" value="Genomic_DNA"/>
</dbReference>
<dbReference type="AlphaFoldDB" id="A0A940YH32"/>
<gene>
    <name evidence="3" type="ORF">KAK06_13635</name>
</gene>
<dbReference type="Proteomes" id="UP000678374">
    <property type="component" value="Unassembled WGS sequence"/>
</dbReference>
<accession>A0A940YH32</accession>